<name>A0AAU7BYP5_9RICK</name>
<keyword evidence="2" id="KW-1003">Cell membrane</keyword>
<sequence length="293" mass="34044">MKKFLKKLRYLIEYFIVLIFLKVIGMFGIDKAADICSFIARKIGILFAVNRIARRNIQAVFGDMCDVEKIIDQTWGNFGRFIGEFAYVNKMDEVELERRIEVIGIENIQKFEGQPFLLFSGHFANWDIGLKLLHKSYPKFAVIYRKANNPYVNKLVNASRAGDKLKLIPKGLEGSRALVRAIKEGESIVMLVDQKMNDGIEVPFLGYPAMTANAIAKIALQYKYPIIPCQIIRTKGSYFKVIFHSQLMFEQSGDNKVDCYNIMLNINKILGEWVKQNPSQWFWFHNRWKKYMQ</sequence>
<keyword evidence="7" id="KW-1133">Transmembrane helix</keyword>
<accession>A0AAU7BYP5</accession>
<dbReference type="KEGG" id="rof:AAGW17_00620"/>
<dbReference type="GO" id="GO:0005886">
    <property type="term" value="C:plasma membrane"/>
    <property type="evidence" value="ECO:0007669"/>
    <property type="project" value="UniProtKB-SubCell"/>
</dbReference>
<proteinExistence type="predicted"/>
<dbReference type="Pfam" id="PF03279">
    <property type="entry name" value="Lip_A_acyltrans"/>
    <property type="match status" value="1"/>
</dbReference>
<dbReference type="PANTHER" id="PTHR30606">
    <property type="entry name" value="LIPID A BIOSYNTHESIS LAUROYL ACYLTRANSFERASE"/>
    <property type="match status" value="1"/>
</dbReference>
<keyword evidence="5 7" id="KW-0472">Membrane</keyword>
<dbReference type="EC" id="2.3.1.-" evidence="8"/>
<dbReference type="CDD" id="cd07984">
    <property type="entry name" value="LPLAT_LABLAT-like"/>
    <property type="match status" value="1"/>
</dbReference>
<evidence type="ECO:0000256" key="2">
    <source>
        <dbReference type="ARBA" id="ARBA00022475"/>
    </source>
</evidence>
<keyword evidence="4 8" id="KW-0808">Transferase</keyword>
<reference evidence="8" key="1">
    <citation type="submission" date="2024-05" db="EMBL/GenBank/DDBJ databases">
        <title>Characterization of a novel Rickettsia species. (Rickettsia oklahomia sp. nov.) from Amblyomma americanum ticks.</title>
        <authorList>
            <person name="Korla P.K."/>
            <person name="Karounos M."/>
            <person name="Wilson J.M."/>
            <person name="Little S.E."/>
            <person name="Qurollo B.A."/>
        </authorList>
    </citation>
    <scope>NUCLEOTIDE SEQUENCE</scope>
    <source>
        <strain evidence="8">Oklahoma-10</strain>
    </source>
</reference>
<evidence type="ECO:0000256" key="5">
    <source>
        <dbReference type="ARBA" id="ARBA00023136"/>
    </source>
</evidence>
<dbReference type="GO" id="GO:0009247">
    <property type="term" value="P:glycolipid biosynthetic process"/>
    <property type="evidence" value="ECO:0007669"/>
    <property type="project" value="UniProtKB-ARBA"/>
</dbReference>
<evidence type="ECO:0000256" key="6">
    <source>
        <dbReference type="ARBA" id="ARBA00023315"/>
    </source>
</evidence>
<evidence type="ECO:0000313" key="8">
    <source>
        <dbReference type="EMBL" id="XBG66410.1"/>
    </source>
</evidence>
<evidence type="ECO:0000256" key="4">
    <source>
        <dbReference type="ARBA" id="ARBA00022679"/>
    </source>
</evidence>
<evidence type="ECO:0000256" key="3">
    <source>
        <dbReference type="ARBA" id="ARBA00022519"/>
    </source>
</evidence>
<dbReference type="EMBL" id="CP157197">
    <property type="protein sequence ID" value="XBG66410.1"/>
    <property type="molecule type" value="Genomic_DNA"/>
</dbReference>
<evidence type="ECO:0000256" key="1">
    <source>
        <dbReference type="ARBA" id="ARBA00004533"/>
    </source>
</evidence>
<feature type="transmembrane region" description="Helical" evidence="7">
    <location>
        <begin position="12"/>
        <end position="29"/>
    </location>
</feature>
<dbReference type="GO" id="GO:0016746">
    <property type="term" value="F:acyltransferase activity"/>
    <property type="evidence" value="ECO:0007669"/>
    <property type="project" value="UniProtKB-KW"/>
</dbReference>
<evidence type="ECO:0000256" key="7">
    <source>
        <dbReference type="SAM" id="Phobius"/>
    </source>
</evidence>
<organism evidence="8">
    <name type="scientific">Rickettsia oklahomensis</name>
    <dbReference type="NCBI Taxonomy" id="3141789"/>
    <lineage>
        <taxon>Bacteria</taxon>
        <taxon>Pseudomonadati</taxon>
        <taxon>Pseudomonadota</taxon>
        <taxon>Alphaproteobacteria</taxon>
        <taxon>Rickettsiales</taxon>
        <taxon>Rickettsiaceae</taxon>
        <taxon>Rickettsieae</taxon>
        <taxon>Rickettsia</taxon>
        <taxon>belli group</taxon>
    </lineage>
</organism>
<keyword evidence="6 8" id="KW-0012">Acyltransferase</keyword>
<keyword evidence="7" id="KW-0812">Transmembrane</keyword>
<protein>
    <submittedName>
        <fullName evidence="8">Lipid A biosynthesis lauroyl acyltransferase</fullName>
        <ecNumber evidence="8">2.3.1.-</ecNumber>
    </submittedName>
</protein>
<keyword evidence="3" id="KW-0997">Cell inner membrane</keyword>
<dbReference type="RefSeq" id="WP_347939027.1">
    <property type="nucleotide sequence ID" value="NZ_CP157197.1"/>
</dbReference>
<dbReference type="NCBIfam" id="NF005150">
    <property type="entry name" value="PRK06628.1"/>
    <property type="match status" value="1"/>
</dbReference>
<dbReference type="PANTHER" id="PTHR30606:SF9">
    <property type="entry name" value="LIPID A BIOSYNTHESIS LAUROYLTRANSFERASE"/>
    <property type="match status" value="1"/>
</dbReference>
<gene>
    <name evidence="8" type="ORF">AAGW17_00620</name>
</gene>
<dbReference type="AlphaFoldDB" id="A0AAU7BYP5"/>
<dbReference type="InterPro" id="IPR004960">
    <property type="entry name" value="LipA_acyltrans"/>
</dbReference>
<comment type="subcellular location">
    <subcellularLocation>
        <location evidence="1">Cell inner membrane</location>
    </subcellularLocation>
</comment>